<evidence type="ECO:0000256" key="6">
    <source>
        <dbReference type="ARBA" id="ARBA00022771"/>
    </source>
</evidence>
<dbReference type="EMBL" id="WJBC01000002">
    <property type="protein sequence ID" value="MBC3803156.1"/>
    <property type="molecule type" value="Genomic_DNA"/>
</dbReference>
<feature type="binding site" evidence="13">
    <location>
        <position position="36"/>
    </location>
    <ligand>
        <name>Zn(2+)</name>
        <dbReference type="ChEBI" id="CHEBI:29105"/>
    </ligand>
</feature>
<name>A0ABR6WRG0_9FIRM</name>
<dbReference type="InterPro" id="IPR041010">
    <property type="entry name" value="Znf-ACC"/>
</dbReference>
<evidence type="ECO:0000256" key="2">
    <source>
        <dbReference type="ARBA" id="ARBA00022516"/>
    </source>
</evidence>
<proteinExistence type="inferred from homology"/>
<keyword evidence="2 13" id="KW-0444">Lipid biosynthesis</keyword>
<keyword evidence="3 13" id="KW-0808">Transferase</keyword>
<comment type="similarity">
    <text evidence="13">Belongs to the AccD/PCCB family.</text>
</comment>
<dbReference type="Gene3D" id="3.90.226.10">
    <property type="entry name" value="2-enoyl-CoA Hydratase, Chain A, domain 1"/>
    <property type="match status" value="1"/>
</dbReference>
<reference evidence="15 16" key="1">
    <citation type="journal article" date="2020" name="mSystems">
        <title>Defining Genomic and Predicted Metabolic Features of the Acetobacterium Genus.</title>
        <authorList>
            <person name="Ross D.E."/>
            <person name="Marshall C.W."/>
            <person name="Gulliver D."/>
            <person name="May H.D."/>
            <person name="Norman R.S."/>
        </authorList>
    </citation>
    <scope>NUCLEOTIDE SEQUENCE [LARGE SCALE GENOMIC DNA]</scope>
    <source>
        <strain evidence="15 16">DSM 8238</strain>
    </source>
</reference>
<dbReference type="Proteomes" id="UP000603234">
    <property type="component" value="Unassembled WGS sequence"/>
</dbReference>
<evidence type="ECO:0000256" key="10">
    <source>
        <dbReference type="ARBA" id="ARBA00023098"/>
    </source>
</evidence>
<evidence type="ECO:0000256" key="8">
    <source>
        <dbReference type="ARBA" id="ARBA00022833"/>
    </source>
</evidence>
<evidence type="ECO:0000256" key="12">
    <source>
        <dbReference type="ARBA" id="ARBA00025280"/>
    </source>
</evidence>
<dbReference type="EC" id="2.1.3.15" evidence="13"/>
<dbReference type="InterPro" id="IPR000438">
    <property type="entry name" value="Acetyl_CoA_COase_Trfase_b_su"/>
</dbReference>
<feature type="binding site" evidence="13">
    <location>
        <position position="58"/>
    </location>
    <ligand>
        <name>Zn(2+)</name>
        <dbReference type="ChEBI" id="CHEBI:29105"/>
    </ligand>
</feature>
<keyword evidence="8 13" id="KW-0862">Zinc</keyword>
<comment type="function">
    <text evidence="12 13">Component of the acetyl coenzyme A carboxylase (ACC) complex. Biotin carboxylase (BC) catalyzes the carboxylation of biotin on its carrier protein (BCCP) and then the CO(2) group is transferred by the transcarboxylase to acetyl-CoA to form malonyl-CoA.</text>
</comment>
<comment type="cofactor">
    <cofactor evidence="13">
        <name>Zn(2+)</name>
        <dbReference type="ChEBI" id="CHEBI:29105"/>
    </cofactor>
    <text evidence="13">Binds 1 zinc ion per subunit.</text>
</comment>
<dbReference type="GO" id="GO:0003989">
    <property type="term" value="F:acetyl-CoA carboxylase activity"/>
    <property type="evidence" value="ECO:0007669"/>
    <property type="project" value="UniProtKB-EC"/>
</dbReference>
<dbReference type="RefSeq" id="WP_186841077.1">
    <property type="nucleotide sequence ID" value="NZ_WJBC01000002.1"/>
</dbReference>
<dbReference type="PRINTS" id="PR01070">
    <property type="entry name" value="ACCCTRFRASEB"/>
</dbReference>
<evidence type="ECO:0000259" key="14">
    <source>
        <dbReference type="PROSITE" id="PS50980"/>
    </source>
</evidence>
<keyword evidence="10 13" id="KW-0443">Lipid metabolism</keyword>
<keyword evidence="4 13" id="KW-0479">Metal-binding</keyword>
<organism evidence="15 16">
    <name type="scientific">Acetobacterium fimetarium</name>
    <dbReference type="NCBI Taxonomy" id="52691"/>
    <lineage>
        <taxon>Bacteria</taxon>
        <taxon>Bacillati</taxon>
        <taxon>Bacillota</taxon>
        <taxon>Clostridia</taxon>
        <taxon>Eubacteriales</taxon>
        <taxon>Eubacteriaceae</taxon>
        <taxon>Acetobacterium</taxon>
    </lineage>
</organism>
<accession>A0ABR6WRG0</accession>
<comment type="subunit">
    <text evidence="13">Acetyl-CoA carboxylase is a heterohexamer composed of biotin carboxyl carrier protein (AccB), biotin carboxylase (AccC) and two subunits each of ACCase subunit alpha (AccA) and ACCase subunit beta (AccD).</text>
</comment>
<evidence type="ECO:0000256" key="4">
    <source>
        <dbReference type="ARBA" id="ARBA00022723"/>
    </source>
</evidence>
<evidence type="ECO:0000256" key="7">
    <source>
        <dbReference type="ARBA" id="ARBA00022832"/>
    </source>
</evidence>
<sequence>MISKGLFKKPKNELEGHHRVKRQGDPAIPTELCRSCPSCKQLIFTSDLDNNYQICPKCGHHFRINARQRLNMIADANSFTELHPDLASINRLEFPEYEEKLTQATLFSHEKEGVITGIGKINGHEVAMFVMEVTFMMGSMGQVVGEKITLLFEYATAHRLPVIGFTVSGGARMQEGMLALMQMAKTSGGVKRHSDAGLLYIALLTDPTTGGVTASFAMEADIILAEPDALIAFAGPRVIEQTIRQRLPKGFQKAEFLLEKGFIDGIVHRNLQKDTLTKLLALHSIPKGGDENGSI</sequence>
<feature type="binding site" evidence="13">
    <location>
        <position position="55"/>
    </location>
    <ligand>
        <name>Zn(2+)</name>
        <dbReference type="ChEBI" id="CHEBI:29105"/>
    </ligand>
</feature>
<keyword evidence="13" id="KW-0963">Cytoplasm</keyword>
<evidence type="ECO:0000256" key="5">
    <source>
        <dbReference type="ARBA" id="ARBA00022741"/>
    </source>
</evidence>
<evidence type="ECO:0000313" key="16">
    <source>
        <dbReference type="Proteomes" id="UP000603234"/>
    </source>
</evidence>
<dbReference type="PANTHER" id="PTHR42995:SF5">
    <property type="entry name" value="ACETYL-COENZYME A CARBOXYLASE CARBOXYL TRANSFERASE SUBUNIT BETA, CHLOROPLASTIC"/>
    <property type="match status" value="1"/>
</dbReference>
<evidence type="ECO:0000313" key="15">
    <source>
        <dbReference type="EMBL" id="MBC3803156.1"/>
    </source>
</evidence>
<evidence type="ECO:0000256" key="9">
    <source>
        <dbReference type="ARBA" id="ARBA00022840"/>
    </source>
</evidence>
<keyword evidence="16" id="KW-1185">Reference proteome</keyword>
<keyword evidence="6 13" id="KW-0863">Zinc-finger</keyword>
<dbReference type="InterPro" id="IPR034733">
    <property type="entry name" value="AcCoA_carboxyl_beta"/>
</dbReference>
<keyword evidence="11 13" id="KW-0275">Fatty acid biosynthesis</keyword>
<dbReference type="InterPro" id="IPR029045">
    <property type="entry name" value="ClpP/crotonase-like_dom_sf"/>
</dbReference>
<dbReference type="InterPro" id="IPR011762">
    <property type="entry name" value="COA_CT_N"/>
</dbReference>
<evidence type="ECO:0000256" key="3">
    <source>
        <dbReference type="ARBA" id="ARBA00022679"/>
    </source>
</evidence>
<dbReference type="Pfam" id="PF01039">
    <property type="entry name" value="Carboxyl_trans"/>
    <property type="match status" value="1"/>
</dbReference>
<feature type="binding site" evidence="13">
    <location>
        <position position="39"/>
    </location>
    <ligand>
        <name>Zn(2+)</name>
        <dbReference type="ChEBI" id="CHEBI:29105"/>
    </ligand>
</feature>
<evidence type="ECO:0000256" key="13">
    <source>
        <dbReference type="HAMAP-Rule" id="MF_01395"/>
    </source>
</evidence>
<dbReference type="PANTHER" id="PTHR42995">
    <property type="entry name" value="ACETYL-COENZYME A CARBOXYLASE CARBOXYL TRANSFERASE SUBUNIT BETA, CHLOROPLASTIC"/>
    <property type="match status" value="1"/>
</dbReference>
<feature type="domain" description="CoA carboxyltransferase N-terminal" evidence="14">
    <location>
        <begin position="32"/>
        <end position="295"/>
    </location>
</feature>
<comment type="subcellular location">
    <subcellularLocation>
        <location evidence="1 13">Cytoplasm</location>
    </subcellularLocation>
</comment>
<keyword evidence="15" id="KW-0436">Ligase</keyword>
<dbReference type="PROSITE" id="PS50980">
    <property type="entry name" value="COA_CT_NTER"/>
    <property type="match status" value="1"/>
</dbReference>
<keyword evidence="7 13" id="KW-0276">Fatty acid metabolism</keyword>
<keyword evidence="5 13" id="KW-0547">Nucleotide-binding</keyword>
<evidence type="ECO:0000256" key="11">
    <source>
        <dbReference type="ARBA" id="ARBA00023160"/>
    </source>
</evidence>
<comment type="catalytic activity">
    <reaction evidence="13">
        <text>N(6)-carboxybiotinyl-L-lysyl-[protein] + acetyl-CoA = N(6)-biotinyl-L-lysyl-[protein] + malonyl-CoA</text>
        <dbReference type="Rhea" id="RHEA:54728"/>
        <dbReference type="Rhea" id="RHEA-COMP:10505"/>
        <dbReference type="Rhea" id="RHEA-COMP:10506"/>
        <dbReference type="ChEBI" id="CHEBI:57288"/>
        <dbReference type="ChEBI" id="CHEBI:57384"/>
        <dbReference type="ChEBI" id="CHEBI:83144"/>
        <dbReference type="ChEBI" id="CHEBI:83145"/>
        <dbReference type="EC" id="2.1.3.15"/>
    </reaction>
</comment>
<dbReference type="SUPFAM" id="SSF52096">
    <property type="entry name" value="ClpP/crotonase"/>
    <property type="match status" value="1"/>
</dbReference>
<evidence type="ECO:0000256" key="1">
    <source>
        <dbReference type="ARBA" id="ARBA00004496"/>
    </source>
</evidence>
<dbReference type="Pfam" id="PF17848">
    <property type="entry name" value="Zn_ribbon_ACC"/>
    <property type="match status" value="1"/>
</dbReference>
<comment type="caution">
    <text evidence="15">The sequence shown here is derived from an EMBL/GenBank/DDBJ whole genome shotgun (WGS) entry which is preliminary data.</text>
</comment>
<keyword evidence="9 13" id="KW-0067">ATP-binding</keyword>
<dbReference type="NCBIfam" id="TIGR00515">
    <property type="entry name" value="accD"/>
    <property type="match status" value="1"/>
</dbReference>
<dbReference type="HAMAP" id="MF_01395">
    <property type="entry name" value="AcetylCoA_CT_beta"/>
    <property type="match status" value="1"/>
</dbReference>
<feature type="zinc finger region" description="C4-type" evidence="13">
    <location>
        <begin position="36"/>
        <end position="58"/>
    </location>
</feature>
<gene>
    <name evidence="13" type="primary">accD</name>
    <name evidence="15" type="ORF">GH808_01690</name>
</gene>
<protein>
    <recommendedName>
        <fullName evidence="13">Acetyl-coenzyme A carboxylase carboxyl transferase subunit beta</fullName>
        <shortName evidence="13">ACCase subunit beta</shortName>
        <shortName evidence="13">Acetyl-CoA carboxylase carboxyltransferase subunit beta</shortName>
        <ecNumber evidence="13">2.1.3.15</ecNumber>
    </recommendedName>
</protein>
<comment type="pathway">
    <text evidence="13">Lipid metabolism; malonyl-CoA biosynthesis; malonyl-CoA from acetyl-CoA: step 1/1.</text>
</comment>